<feature type="domain" description="Disease resistance protein Roq1-like winged-helix" evidence="2">
    <location>
        <begin position="33"/>
        <end position="101"/>
    </location>
</feature>
<accession>A0ABD2Y1W2</accession>
<dbReference type="InterPro" id="IPR058192">
    <property type="entry name" value="WHD_ROQ1-like"/>
</dbReference>
<dbReference type="EMBL" id="JBJUIK010000016">
    <property type="protein sequence ID" value="KAL3499765.1"/>
    <property type="molecule type" value="Genomic_DNA"/>
</dbReference>
<reference evidence="3 4" key="1">
    <citation type="submission" date="2024-11" db="EMBL/GenBank/DDBJ databases">
        <title>A near-complete genome assembly of Cinchona calisaya.</title>
        <authorList>
            <person name="Lian D.C."/>
            <person name="Zhao X.W."/>
            <person name="Wei L."/>
        </authorList>
    </citation>
    <scope>NUCLEOTIDE SEQUENCE [LARGE SCALE GENOMIC DNA]</scope>
    <source>
        <tissue evidence="3">Nenye</tissue>
    </source>
</reference>
<dbReference type="PANTHER" id="PTHR11017">
    <property type="entry name" value="LEUCINE-RICH REPEAT-CONTAINING PROTEIN"/>
    <property type="match status" value="1"/>
</dbReference>
<keyword evidence="1" id="KW-0677">Repeat</keyword>
<dbReference type="PANTHER" id="PTHR11017:SF573">
    <property type="entry name" value="ADP-RIBOSYL CYCLASE_CYCLIC ADP-RIBOSE HYDROLASE"/>
    <property type="match status" value="1"/>
</dbReference>
<dbReference type="Pfam" id="PF23282">
    <property type="entry name" value="WHD_ROQ1"/>
    <property type="match status" value="1"/>
</dbReference>
<evidence type="ECO:0000313" key="4">
    <source>
        <dbReference type="Proteomes" id="UP001630127"/>
    </source>
</evidence>
<protein>
    <recommendedName>
        <fullName evidence="2">Disease resistance protein Roq1-like winged-helix domain-containing protein</fullName>
    </recommendedName>
</protein>
<comment type="caution">
    <text evidence="3">The sequence shown here is derived from an EMBL/GenBank/DDBJ whole genome shotgun (WGS) entry which is preliminary data.</text>
</comment>
<name>A0ABD2Y1W2_9GENT</name>
<dbReference type="InterPro" id="IPR036390">
    <property type="entry name" value="WH_DNA-bd_sf"/>
</dbReference>
<evidence type="ECO:0000256" key="1">
    <source>
        <dbReference type="ARBA" id="ARBA00022737"/>
    </source>
</evidence>
<organism evidence="3 4">
    <name type="scientific">Cinchona calisaya</name>
    <dbReference type="NCBI Taxonomy" id="153742"/>
    <lineage>
        <taxon>Eukaryota</taxon>
        <taxon>Viridiplantae</taxon>
        <taxon>Streptophyta</taxon>
        <taxon>Embryophyta</taxon>
        <taxon>Tracheophyta</taxon>
        <taxon>Spermatophyta</taxon>
        <taxon>Magnoliopsida</taxon>
        <taxon>eudicotyledons</taxon>
        <taxon>Gunneridae</taxon>
        <taxon>Pentapetalae</taxon>
        <taxon>asterids</taxon>
        <taxon>lamiids</taxon>
        <taxon>Gentianales</taxon>
        <taxon>Rubiaceae</taxon>
        <taxon>Cinchonoideae</taxon>
        <taxon>Cinchoneae</taxon>
        <taxon>Cinchona</taxon>
    </lineage>
</organism>
<dbReference type="AlphaFoldDB" id="A0ABD2Y1W2"/>
<dbReference type="SUPFAM" id="SSF46785">
    <property type="entry name" value="Winged helix' DNA-binding domain"/>
    <property type="match status" value="1"/>
</dbReference>
<evidence type="ECO:0000259" key="2">
    <source>
        <dbReference type="Pfam" id="PF23282"/>
    </source>
</evidence>
<evidence type="ECO:0000313" key="3">
    <source>
        <dbReference type="EMBL" id="KAL3499765.1"/>
    </source>
</evidence>
<dbReference type="Proteomes" id="UP001630127">
    <property type="component" value="Unassembled WGS sequence"/>
</dbReference>
<keyword evidence="4" id="KW-1185">Reference proteome</keyword>
<sequence>MAGWRSEVERLKRIPEDEIMEKLKLSFNGLKEIEKEIFLDIVCFFKGKKKAYISRVLDSFNFYPDIGIKVLIEKSLVTVSEGRILMHPLIQEMGCNIVRQKAPEEPGKHSRLWVKEDICHVLAREKESDHPFLSQLDCHLEEISVVYFFFFAVR</sequence>
<proteinExistence type="predicted"/>
<gene>
    <name evidence="3" type="ORF">ACH5RR_038858</name>
</gene>
<dbReference type="InterPro" id="IPR044974">
    <property type="entry name" value="Disease_R_plants"/>
</dbReference>